<name>A0AAV4SRC6_CAEEX</name>
<sequence length="112" mass="12768">MLVFLNKSPFQNTPTPFPSPNNNTEIYQLLFILKEFAQLFFSDGIQTMFNNLQAASIKEDKSFCAALEDFPDQEGGSPEQRPIIALRWADVRHIHKLWLLGCIIFGLGPDPR</sequence>
<protein>
    <submittedName>
        <fullName evidence="1">Uncharacterized protein</fullName>
    </submittedName>
</protein>
<dbReference type="EMBL" id="BPLR01010107">
    <property type="protein sequence ID" value="GIY36913.1"/>
    <property type="molecule type" value="Genomic_DNA"/>
</dbReference>
<gene>
    <name evidence="1" type="ORF">CEXT_229081</name>
</gene>
<dbReference type="AlphaFoldDB" id="A0AAV4SRC6"/>
<accession>A0AAV4SRC6</accession>
<dbReference type="Proteomes" id="UP001054945">
    <property type="component" value="Unassembled WGS sequence"/>
</dbReference>
<organism evidence="1 2">
    <name type="scientific">Caerostris extrusa</name>
    <name type="common">Bark spider</name>
    <name type="synonym">Caerostris bankana</name>
    <dbReference type="NCBI Taxonomy" id="172846"/>
    <lineage>
        <taxon>Eukaryota</taxon>
        <taxon>Metazoa</taxon>
        <taxon>Ecdysozoa</taxon>
        <taxon>Arthropoda</taxon>
        <taxon>Chelicerata</taxon>
        <taxon>Arachnida</taxon>
        <taxon>Araneae</taxon>
        <taxon>Araneomorphae</taxon>
        <taxon>Entelegynae</taxon>
        <taxon>Araneoidea</taxon>
        <taxon>Araneidae</taxon>
        <taxon>Caerostris</taxon>
    </lineage>
</organism>
<comment type="caution">
    <text evidence="1">The sequence shown here is derived from an EMBL/GenBank/DDBJ whole genome shotgun (WGS) entry which is preliminary data.</text>
</comment>
<keyword evidence="2" id="KW-1185">Reference proteome</keyword>
<proteinExistence type="predicted"/>
<reference evidence="1 2" key="1">
    <citation type="submission" date="2021-06" db="EMBL/GenBank/DDBJ databases">
        <title>Caerostris extrusa draft genome.</title>
        <authorList>
            <person name="Kono N."/>
            <person name="Arakawa K."/>
        </authorList>
    </citation>
    <scope>NUCLEOTIDE SEQUENCE [LARGE SCALE GENOMIC DNA]</scope>
</reference>
<evidence type="ECO:0000313" key="2">
    <source>
        <dbReference type="Proteomes" id="UP001054945"/>
    </source>
</evidence>
<evidence type="ECO:0000313" key="1">
    <source>
        <dbReference type="EMBL" id="GIY36913.1"/>
    </source>
</evidence>